<organism evidence="6 7">
    <name type="scientific">Azospira oryzae</name>
    <dbReference type="NCBI Taxonomy" id="146939"/>
    <lineage>
        <taxon>Bacteria</taxon>
        <taxon>Pseudomonadati</taxon>
        <taxon>Pseudomonadota</taxon>
        <taxon>Betaproteobacteria</taxon>
        <taxon>Rhodocyclales</taxon>
        <taxon>Rhodocyclaceae</taxon>
        <taxon>Azospira</taxon>
    </lineage>
</organism>
<dbReference type="PROSITE" id="PS50977">
    <property type="entry name" value="HTH_TETR_2"/>
    <property type="match status" value="1"/>
</dbReference>
<keyword evidence="1" id="KW-0805">Transcription regulation</keyword>
<dbReference type="InterPro" id="IPR050109">
    <property type="entry name" value="HTH-type_TetR-like_transc_reg"/>
</dbReference>
<dbReference type="RefSeq" id="WP_130458415.1">
    <property type="nucleotide sequence ID" value="NZ_SHKM01000001.1"/>
</dbReference>
<dbReference type="Gene3D" id="1.10.357.10">
    <property type="entry name" value="Tetracycline Repressor, domain 2"/>
    <property type="match status" value="1"/>
</dbReference>
<evidence type="ECO:0000256" key="2">
    <source>
        <dbReference type="ARBA" id="ARBA00023125"/>
    </source>
</evidence>
<reference evidence="6 7" key="1">
    <citation type="submission" date="2019-02" db="EMBL/GenBank/DDBJ databases">
        <title>Genomic Encyclopedia of Type Strains, Phase IV (KMG-IV): sequencing the most valuable type-strain genomes for metagenomic binning, comparative biology and taxonomic classification.</title>
        <authorList>
            <person name="Goeker M."/>
        </authorList>
    </citation>
    <scope>NUCLEOTIDE SEQUENCE [LARGE SCALE GENOMIC DNA]</scope>
    <source>
        <strain evidence="6 7">DSM 21223</strain>
    </source>
</reference>
<dbReference type="InterPro" id="IPR009057">
    <property type="entry name" value="Homeodomain-like_sf"/>
</dbReference>
<sequence length="182" mass="19319">MSVKQRLLAAGVTLLHEQGLAALTQPRIAKAAGVSQSHLTYYFPTRNELLLAIAEQSVNDALTRQLGSPEADPAQALAAAMRFLPRVRMLLGLVAAADQEPSLREAVSRLVDHVRQSIAQLLSHLGYAPEAPQVLVFHAAIVGLAVMNLGRQSPQSEAELAVGLRQLLALLPHPTAPGSPAP</sequence>
<accession>A0ABY0IR63</accession>
<evidence type="ECO:0000256" key="3">
    <source>
        <dbReference type="ARBA" id="ARBA00023163"/>
    </source>
</evidence>
<evidence type="ECO:0000313" key="6">
    <source>
        <dbReference type="EMBL" id="RZT89734.1"/>
    </source>
</evidence>
<evidence type="ECO:0000313" key="7">
    <source>
        <dbReference type="Proteomes" id="UP000292136"/>
    </source>
</evidence>
<evidence type="ECO:0000256" key="1">
    <source>
        <dbReference type="ARBA" id="ARBA00023015"/>
    </source>
</evidence>
<name>A0ABY0IR63_9RHOO</name>
<evidence type="ECO:0000259" key="5">
    <source>
        <dbReference type="PROSITE" id="PS50977"/>
    </source>
</evidence>
<keyword evidence="2 4" id="KW-0238">DNA-binding</keyword>
<dbReference type="PANTHER" id="PTHR30055">
    <property type="entry name" value="HTH-TYPE TRANSCRIPTIONAL REGULATOR RUTR"/>
    <property type="match status" value="1"/>
</dbReference>
<gene>
    <name evidence="6" type="ORF">EV678_0528</name>
</gene>
<dbReference type="InterPro" id="IPR001647">
    <property type="entry name" value="HTH_TetR"/>
</dbReference>
<dbReference type="EMBL" id="SHKM01000001">
    <property type="protein sequence ID" value="RZT89734.1"/>
    <property type="molecule type" value="Genomic_DNA"/>
</dbReference>
<protein>
    <submittedName>
        <fullName evidence="6">TetR family transcriptional regulator</fullName>
    </submittedName>
</protein>
<feature type="DNA-binding region" description="H-T-H motif" evidence="4">
    <location>
        <begin position="24"/>
        <end position="43"/>
    </location>
</feature>
<proteinExistence type="predicted"/>
<comment type="caution">
    <text evidence="6">The sequence shown here is derived from an EMBL/GenBank/DDBJ whole genome shotgun (WGS) entry which is preliminary data.</text>
</comment>
<dbReference type="PANTHER" id="PTHR30055:SF234">
    <property type="entry name" value="HTH-TYPE TRANSCRIPTIONAL REGULATOR BETI"/>
    <property type="match status" value="1"/>
</dbReference>
<dbReference type="Proteomes" id="UP000292136">
    <property type="component" value="Unassembled WGS sequence"/>
</dbReference>
<dbReference type="SUPFAM" id="SSF46689">
    <property type="entry name" value="Homeodomain-like"/>
    <property type="match status" value="1"/>
</dbReference>
<dbReference type="Pfam" id="PF00440">
    <property type="entry name" value="TetR_N"/>
    <property type="match status" value="1"/>
</dbReference>
<feature type="domain" description="HTH tetR-type" evidence="5">
    <location>
        <begin position="1"/>
        <end position="61"/>
    </location>
</feature>
<keyword evidence="3" id="KW-0804">Transcription</keyword>
<keyword evidence="7" id="KW-1185">Reference proteome</keyword>
<dbReference type="PRINTS" id="PR00455">
    <property type="entry name" value="HTHTETR"/>
</dbReference>
<evidence type="ECO:0000256" key="4">
    <source>
        <dbReference type="PROSITE-ProRule" id="PRU00335"/>
    </source>
</evidence>